<keyword evidence="2 4" id="KW-0238">DNA-binding</keyword>
<dbReference type="EMBL" id="JBHUCX010000023">
    <property type="protein sequence ID" value="MFD1674862.1"/>
    <property type="molecule type" value="Genomic_DNA"/>
</dbReference>
<dbReference type="InterPro" id="IPR010998">
    <property type="entry name" value="Integrase_recombinase_N"/>
</dbReference>
<dbReference type="RefSeq" id="WP_377942736.1">
    <property type="nucleotide sequence ID" value="NZ_JBHUCX010000023.1"/>
</dbReference>
<dbReference type="PROSITE" id="PS51898">
    <property type="entry name" value="TYR_RECOMBINASE"/>
    <property type="match status" value="1"/>
</dbReference>
<dbReference type="Pfam" id="PF02899">
    <property type="entry name" value="Phage_int_SAM_1"/>
    <property type="match status" value="1"/>
</dbReference>
<evidence type="ECO:0000256" key="4">
    <source>
        <dbReference type="PROSITE-ProRule" id="PRU01248"/>
    </source>
</evidence>
<reference evidence="8" key="1">
    <citation type="journal article" date="2019" name="Int. J. Syst. Evol. Microbiol.">
        <title>The Global Catalogue of Microorganisms (GCM) 10K type strain sequencing project: providing services to taxonomists for standard genome sequencing and annotation.</title>
        <authorList>
            <consortium name="The Broad Institute Genomics Platform"/>
            <consortium name="The Broad Institute Genome Sequencing Center for Infectious Disease"/>
            <person name="Wu L."/>
            <person name="Ma J."/>
        </authorList>
    </citation>
    <scope>NUCLEOTIDE SEQUENCE [LARGE SCALE GENOMIC DNA]</scope>
    <source>
        <strain evidence="8">CGMCC 1.12286</strain>
    </source>
</reference>
<comment type="caution">
    <text evidence="7">The sequence shown here is derived from an EMBL/GenBank/DDBJ whole genome shotgun (WGS) entry which is preliminary data.</text>
</comment>
<dbReference type="Proteomes" id="UP001597079">
    <property type="component" value="Unassembled WGS sequence"/>
</dbReference>
<sequence length="345" mass="40154">MVKTIKKITSNNFLDILKNQGADPFFKAMFSSTAPPFYHDVLKFVRDMNIAGMSPNTILAYSYDIRHFLKYFTDHHPALDSWSQFTPEVLKEFFANGFNNLSNSSKSRKRASINRLFTYIVKDLNILTENPLDKQSAIRTKKANNRETNLPVHLTVDESLRLIDVIVNRGLDENNRWKAWMKTRDIAMFSILLSTGLRVTEFCEMKMNDARAILSEKQYKLVGKGNKERVIPFNKSALGRMEQYLKVRPRPEGEHDYVWLSRTHQPLQRHDVYQILKTYQELADINKKLSPHKLRHSFATHLLQNETDLRTIQVLLGHANIATTQIYTHVEDARKITAVEKLPEY</sequence>
<dbReference type="Gene3D" id="1.10.443.10">
    <property type="entry name" value="Intergrase catalytic core"/>
    <property type="match status" value="1"/>
</dbReference>
<accession>A0ABW4JEZ9</accession>
<dbReference type="InterPro" id="IPR011010">
    <property type="entry name" value="DNA_brk_join_enz"/>
</dbReference>
<keyword evidence="8" id="KW-1185">Reference proteome</keyword>
<evidence type="ECO:0000256" key="3">
    <source>
        <dbReference type="ARBA" id="ARBA00023172"/>
    </source>
</evidence>
<dbReference type="InterPro" id="IPR004107">
    <property type="entry name" value="Integrase_SAM-like_N"/>
</dbReference>
<proteinExistence type="predicted"/>
<organism evidence="7 8">
    <name type="scientific">Alicyclobacillus fodiniaquatilis</name>
    <dbReference type="NCBI Taxonomy" id="1661150"/>
    <lineage>
        <taxon>Bacteria</taxon>
        <taxon>Bacillati</taxon>
        <taxon>Bacillota</taxon>
        <taxon>Bacilli</taxon>
        <taxon>Bacillales</taxon>
        <taxon>Alicyclobacillaceae</taxon>
        <taxon>Alicyclobacillus</taxon>
    </lineage>
</organism>
<dbReference type="Gene3D" id="1.10.150.130">
    <property type="match status" value="1"/>
</dbReference>
<evidence type="ECO:0000259" key="6">
    <source>
        <dbReference type="PROSITE" id="PS51900"/>
    </source>
</evidence>
<name>A0ABW4JEZ9_9BACL</name>
<keyword evidence="3" id="KW-0233">DNA recombination</keyword>
<dbReference type="SUPFAM" id="SSF56349">
    <property type="entry name" value="DNA breaking-rejoining enzymes"/>
    <property type="match status" value="1"/>
</dbReference>
<feature type="domain" description="Tyr recombinase" evidence="5">
    <location>
        <begin position="149"/>
        <end position="341"/>
    </location>
</feature>
<protein>
    <submittedName>
        <fullName evidence="7">Tyrosine-type recombinase/integrase</fullName>
    </submittedName>
</protein>
<dbReference type="InterPro" id="IPR013762">
    <property type="entry name" value="Integrase-like_cat_sf"/>
</dbReference>
<dbReference type="PANTHER" id="PTHR30349">
    <property type="entry name" value="PHAGE INTEGRASE-RELATED"/>
    <property type="match status" value="1"/>
</dbReference>
<dbReference type="InterPro" id="IPR002104">
    <property type="entry name" value="Integrase_catalytic"/>
</dbReference>
<evidence type="ECO:0000256" key="1">
    <source>
        <dbReference type="ARBA" id="ARBA00022908"/>
    </source>
</evidence>
<evidence type="ECO:0000313" key="7">
    <source>
        <dbReference type="EMBL" id="MFD1674862.1"/>
    </source>
</evidence>
<dbReference type="PANTHER" id="PTHR30349:SF81">
    <property type="entry name" value="TYROSINE RECOMBINASE XERC"/>
    <property type="match status" value="1"/>
</dbReference>
<feature type="domain" description="Core-binding (CB)" evidence="6">
    <location>
        <begin position="32"/>
        <end position="121"/>
    </location>
</feature>
<keyword evidence="1" id="KW-0229">DNA integration</keyword>
<dbReference type="InterPro" id="IPR044068">
    <property type="entry name" value="CB"/>
</dbReference>
<dbReference type="PROSITE" id="PS51900">
    <property type="entry name" value="CB"/>
    <property type="match status" value="1"/>
</dbReference>
<evidence type="ECO:0000259" key="5">
    <source>
        <dbReference type="PROSITE" id="PS51898"/>
    </source>
</evidence>
<dbReference type="InterPro" id="IPR050090">
    <property type="entry name" value="Tyrosine_recombinase_XerCD"/>
</dbReference>
<dbReference type="Pfam" id="PF00589">
    <property type="entry name" value="Phage_integrase"/>
    <property type="match status" value="1"/>
</dbReference>
<evidence type="ECO:0000256" key="2">
    <source>
        <dbReference type="ARBA" id="ARBA00023125"/>
    </source>
</evidence>
<evidence type="ECO:0000313" key="8">
    <source>
        <dbReference type="Proteomes" id="UP001597079"/>
    </source>
</evidence>
<gene>
    <name evidence="7" type="ORF">ACFSB2_09140</name>
</gene>